<evidence type="ECO:0000256" key="1">
    <source>
        <dbReference type="ARBA" id="ARBA00001968"/>
    </source>
</evidence>
<comment type="catalytic activity">
    <reaction evidence="4">
        <text>dTTP + H2O = dTMP + diphosphate + H(+)</text>
        <dbReference type="Rhea" id="RHEA:28534"/>
        <dbReference type="ChEBI" id="CHEBI:15377"/>
        <dbReference type="ChEBI" id="CHEBI:15378"/>
        <dbReference type="ChEBI" id="CHEBI:33019"/>
        <dbReference type="ChEBI" id="CHEBI:37568"/>
        <dbReference type="ChEBI" id="CHEBI:63528"/>
        <dbReference type="EC" id="3.6.1.9"/>
    </reaction>
</comment>
<evidence type="ECO:0000256" key="2">
    <source>
        <dbReference type="ARBA" id="ARBA00022801"/>
    </source>
</evidence>
<dbReference type="EMBL" id="AOPO01000009">
    <property type="protein sequence ID" value="ELY21086.1"/>
    <property type="molecule type" value="Genomic_DNA"/>
</dbReference>
<feature type="active site" description="Proton acceptor" evidence="4">
    <location>
        <position position="88"/>
    </location>
</feature>
<feature type="site" description="Important for substrate specificity" evidence="4">
    <location>
        <position position="32"/>
    </location>
</feature>
<keyword evidence="4" id="KW-0963">Cytoplasm</keyword>
<dbReference type="SUPFAM" id="SSF52972">
    <property type="entry name" value="ITPase-like"/>
    <property type="match status" value="1"/>
</dbReference>
<evidence type="ECO:0000256" key="3">
    <source>
        <dbReference type="ARBA" id="ARBA00023080"/>
    </source>
</evidence>
<dbReference type="EC" id="3.6.1.9" evidence="4"/>
<comment type="similarity">
    <text evidence="4">Belongs to the Maf family. YhdE subfamily.</text>
</comment>
<comment type="caution">
    <text evidence="4">Lacks conserved residue(s) required for the propagation of feature annotation.</text>
</comment>
<dbReference type="InterPro" id="IPR029001">
    <property type="entry name" value="ITPase-like_fam"/>
</dbReference>
<dbReference type="PANTHER" id="PTHR43213:SF5">
    <property type="entry name" value="BIFUNCTIONAL DTTP_UTP PYROPHOSPHATASE_METHYLTRANSFERASE PROTEIN-RELATED"/>
    <property type="match status" value="1"/>
</dbReference>
<comment type="caution">
    <text evidence="5">The sequence shown here is derived from an EMBL/GenBank/DDBJ whole genome shotgun (WGS) entry which is preliminary data.</text>
</comment>
<dbReference type="CDD" id="cd00555">
    <property type="entry name" value="Maf"/>
    <property type="match status" value="1"/>
</dbReference>
<comment type="catalytic activity">
    <reaction evidence="4">
        <text>UTP + H2O = UMP + diphosphate + H(+)</text>
        <dbReference type="Rhea" id="RHEA:29395"/>
        <dbReference type="ChEBI" id="CHEBI:15377"/>
        <dbReference type="ChEBI" id="CHEBI:15378"/>
        <dbReference type="ChEBI" id="CHEBI:33019"/>
        <dbReference type="ChEBI" id="CHEBI:46398"/>
        <dbReference type="ChEBI" id="CHEBI:57865"/>
        <dbReference type="EC" id="3.6.1.9"/>
    </reaction>
</comment>
<dbReference type="GO" id="GO:0005737">
    <property type="term" value="C:cytoplasm"/>
    <property type="evidence" value="ECO:0007669"/>
    <property type="project" value="UniProtKB-SubCell"/>
</dbReference>
<evidence type="ECO:0000313" key="6">
    <source>
        <dbReference type="Proteomes" id="UP000011651"/>
    </source>
</evidence>
<dbReference type="Pfam" id="PF02545">
    <property type="entry name" value="Maf"/>
    <property type="match status" value="1"/>
</dbReference>
<dbReference type="GO" id="GO:0036221">
    <property type="term" value="F:UTP diphosphatase activity"/>
    <property type="evidence" value="ECO:0007669"/>
    <property type="project" value="RHEA"/>
</dbReference>
<keyword evidence="3 4" id="KW-0546">Nucleotide metabolism</keyword>
<dbReference type="GO" id="GO:0009117">
    <property type="term" value="P:nucleotide metabolic process"/>
    <property type="evidence" value="ECO:0007669"/>
    <property type="project" value="UniProtKB-KW"/>
</dbReference>
<dbReference type="PATRIC" id="fig|1204738.3.peg.3320"/>
<protein>
    <recommendedName>
        <fullName evidence="4">dTTP/UTP pyrophosphatase</fullName>
        <shortName evidence="4">dTTPase/UTPase</shortName>
        <ecNumber evidence="4">3.6.1.9</ecNumber>
    </recommendedName>
    <alternativeName>
        <fullName evidence="4">Nucleoside triphosphate pyrophosphatase</fullName>
    </alternativeName>
    <alternativeName>
        <fullName evidence="4">Nucleotide pyrophosphatase</fullName>
        <shortName evidence="4">Nucleotide PPase</shortName>
    </alternativeName>
</protein>
<feature type="site" description="Important for substrate specificity" evidence="4">
    <location>
        <position position="89"/>
    </location>
</feature>
<dbReference type="InterPro" id="IPR003697">
    <property type="entry name" value="Maf-like"/>
</dbReference>
<evidence type="ECO:0000256" key="4">
    <source>
        <dbReference type="HAMAP-Rule" id="MF_00528"/>
    </source>
</evidence>
<reference evidence="5 6" key="1">
    <citation type="journal article" date="2013" name="Genome Announc.">
        <title>Draft Genome of the Marine Gammaproteobacterium Halomonas titanicae.</title>
        <authorList>
            <person name="Sanchez-Porro C."/>
            <person name="de la Haba R.R."/>
            <person name="Cruz-Hernandez N."/>
            <person name="Gonzalez J.M."/>
            <person name="Reyes-Guirao C."/>
            <person name="Navarro-Sampedro L."/>
            <person name="Carballo M."/>
            <person name="Ventosa A."/>
        </authorList>
    </citation>
    <scope>NUCLEOTIDE SEQUENCE [LARGE SCALE GENOMIC DNA]</scope>
    <source>
        <strain evidence="5 6">BH1</strain>
    </source>
</reference>
<dbReference type="PIRSF" id="PIRSF006305">
    <property type="entry name" value="Maf"/>
    <property type="match status" value="1"/>
</dbReference>
<feature type="site" description="Important for substrate specificity" evidence="4">
    <location>
        <position position="171"/>
    </location>
</feature>
<comment type="function">
    <text evidence="4">Nucleoside triphosphate pyrophosphatase that hydrolyzes dTTP and UTP. May have a dual role in cell division arrest and in preventing the incorporation of modified nucleotides into cellular nucleic acids.</text>
</comment>
<dbReference type="GO" id="GO:0036218">
    <property type="term" value="F:dTTP diphosphatase activity"/>
    <property type="evidence" value="ECO:0007669"/>
    <property type="project" value="RHEA"/>
</dbReference>
<comment type="subcellular location">
    <subcellularLocation>
        <location evidence="4">Cytoplasm</location>
    </subcellularLocation>
</comment>
<comment type="cofactor">
    <cofactor evidence="1 4">
        <name>a divalent metal cation</name>
        <dbReference type="ChEBI" id="CHEBI:60240"/>
    </cofactor>
</comment>
<evidence type="ECO:0000313" key="5">
    <source>
        <dbReference type="EMBL" id="ELY21086.1"/>
    </source>
</evidence>
<dbReference type="NCBIfam" id="TIGR00172">
    <property type="entry name" value="maf"/>
    <property type="match status" value="1"/>
</dbReference>
<sequence length="211" mass="22177">MAMASDDVPGIRTSVGCFMTAPVLCLASASPRRRALLASIGVPVTVHPCDIDETLQVGESAQAYVQRLAVAKAEAAAPFTHLPILGSDTAVVVDGRILGKPANAEEGAEMLRLLSGRCHEVLTAVAISGPEGMLSSCVTTQVTMREISADEIVAYWRTGEPADKAGGYAIQGLAAIFVKQIQGSHSAVVGLPLYETTHLLCRQGVPIWQRV</sequence>
<name>L9U8Z0_9GAMM</name>
<dbReference type="HAMAP" id="MF_00528">
    <property type="entry name" value="Maf"/>
    <property type="match status" value="1"/>
</dbReference>
<organism evidence="5 6">
    <name type="scientific">Vreelandella titanicae BH1</name>
    <dbReference type="NCBI Taxonomy" id="1204738"/>
    <lineage>
        <taxon>Bacteria</taxon>
        <taxon>Pseudomonadati</taxon>
        <taxon>Pseudomonadota</taxon>
        <taxon>Gammaproteobacteria</taxon>
        <taxon>Oceanospirillales</taxon>
        <taxon>Halomonadaceae</taxon>
        <taxon>Vreelandella</taxon>
    </lineage>
</organism>
<gene>
    <name evidence="5" type="ORF">HALTITAN_2213</name>
</gene>
<dbReference type="Proteomes" id="UP000011651">
    <property type="component" value="Unassembled WGS sequence"/>
</dbReference>
<dbReference type="PANTHER" id="PTHR43213">
    <property type="entry name" value="BIFUNCTIONAL DTTP/UTP PYROPHOSPHATASE/METHYLTRANSFERASE PROTEIN-RELATED"/>
    <property type="match status" value="1"/>
</dbReference>
<proteinExistence type="inferred from homology"/>
<dbReference type="AlphaFoldDB" id="L9U8Z0"/>
<dbReference type="Gene3D" id="3.90.950.10">
    <property type="match status" value="1"/>
</dbReference>
<accession>L9U8Z0</accession>
<keyword evidence="2 4" id="KW-0378">Hydrolase</keyword>